<protein>
    <submittedName>
        <fullName evidence="3">Uncharacterized protein</fullName>
    </submittedName>
</protein>
<keyword evidence="4" id="KW-1185">Reference proteome</keyword>
<organism evidence="3 4">
    <name type="scientific">Syncephalis pseudoplumigaleata</name>
    <dbReference type="NCBI Taxonomy" id="1712513"/>
    <lineage>
        <taxon>Eukaryota</taxon>
        <taxon>Fungi</taxon>
        <taxon>Fungi incertae sedis</taxon>
        <taxon>Zoopagomycota</taxon>
        <taxon>Zoopagomycotina</taxon>
        <taxon>Zoopagomycetes</taxon>
        <taxon>Zoopagales</taxon>
        <taxon>Piptocephalidaceae</taxon>
        <taxon>Syncephalis</taxon>
    </lineage>
</organism>
<feature type="compositionally biased region" description="Polar residues" evidence="1">
    <location>
        <begin position="104"/>
        <end position="120"/>
    </location>
</feature>
<dbReference type="EMBL" id="KZ989231">
    <property type="protein sequence ID" value="RKP27307.1"/>
    <property type="molecule type" value="Genomic_DNA"/>
</dbReference>
<feature type="region of interest" description="Disordered" evidence="1">
    <location>
        <begin position="181"/>
        <end position="209"/>
    </location>
</feature>
<feature type="signal peptide" evidence="2">
    <location>
        <begin position="1"/>
        <end position="26"/>
    </location>
</feature>
<accession>A0A4P9Z421</accession>
<evidence type="ECO:0000256" key="1">
    <source>
        <dbReference type="SAM" id="MobiDB-lite"/>
    </source>
</evidence>
<reference evidence="4" key="1">
    <citation type="journal article" date="2018" name="Nat. Microbiol.">
        <title>Leveraging single-cell genomics to expand the fungal tree of life.</title>
        <authorList>
            <person name="Ahrendt S.R."/>
            <person name="Quandt C.A."/>
            <person name="Ciobanu D."/>
            <person name="Clum A."/>
            <person name="Salamov A."/>
            <person name="Andreopoulos B."/>
            <person name="Cheng J.F."/>
            <person name="Woyke T."/>
            <person name="Pelin A."/>
            <person name="Henrissat B."/>
            <person name="Reynolds N.K."/>
            <person name="Benny G.L."/>
            <person name="Smith M.E."/>
            <person name="James T.Y."/>
            <person name="Grigoriev I.V."/>
        </authorList>
    </citation>
    <scope>NUCLEOTIDE SEQUENCE [LARGE SCALE GENOMIC DNA]</scope>
    <source>
        <strain evidence="4">Benny S71-1</strain>
    </source>
</reference>
<feature type="region of interest" description="Disordered" evidence="1">
    <location>
        <begin position="101"/>
        <end position="143"/>
    </location>
</feature>
<keyword evidence="2" id="KW-0732">Signal</keyword>
<evidence type="ECO:0000256" key="2">
    <source>
        <dbReference type="SAM" id="SignalP"/>
    </source>
</evidence>
<feature type="compositionally biased region" description="Low complexity" evidence="1">
    <location>
        <begin position="256"/>
        <end position="266"/>
    </location>
</feature>
<gene>
    <name evidence="3" type="ORF">SYNPS1DRAFT_27035</name>
</gene>
<dbReference type="Proteomes" id="UP000278143">
    <property type="component" value="Unassembled WGS sequence"/>
</dbReference>
<evidence type="ECO:0000313" key="4">
    <source>
        <dbReference type="Proteomes" id="UP000278143"/>
    </source>
</evidence>
<name>A0A4P9Z421_9FUNG</name>
<feature type="chain" id="PRO_5020207055" evidence="2">
    <location>
        <begin position="27"/>
        <end position="474"/>
    </location>
</feature>
<feature type="region of interest" description="Disordered" evidence="1">
    <location>
        <begin position="223"/>
        <end position="268"/>
    </location>
</feature>
<proteinExistence type="predicted"/>
<dbReference type="PROSITE" id="PS51257">
    <property type="entry name" value="PROKAR_LIPOPROTEIN"/>
    <property type="match status" value="1"/>
</dbReference>
<sequence length="474" mass="53149">MMHKSICAALVAVACCLMLRQHQVEGMPMEDMNRHSSAKLNRAMAAKQEDMHAHQGMPPRPESPQLTLGEVLGVLDWGDAGMPDNVKRYIDELYRKRGVDPSTFMRSQTKGRSASVQRTPKQSKKGAGQWSAATTPRQLPARPQRSIRFDAQMPSTTTSTRTVTQGTHFLDDQRVNPFADEEMTPPLRPQRSMRPNAQVPSTTTSTRTVTQGTHFLDDQRVNPFANEEMTPPARPIVTSSNNNKQQKGKGKERDAAQASPASQSTSDKITMRITATKLGDKELTISQHGKPAHTKIHNVYYENGGEMKWNGNGCYIRCHKKYALYEQERNFYYMVRKEMGQARIDTFVTSYGSGAPTGIKLFGFQNAQLLGKNVNQLARIVDDSSSSSSGDGSSYGAYRTDVEQTASLLRAILYNDDGKPRYSFPSTKVLSSVDSEKLLRKHQRLLELKDKHKRLLVLMRSLDQKPRTLLEIKV</sequence>
<evidence type="ECO:0000313" key="3">
    <source>
        <dbReference type="EMBL" id="RKP27307.1"/>
    </source>
</evidence>
<dbReference type="AlphaFoldDB" id="A0A4P9Z421"/>